<dbReference type="EMBL" id="CAJOBD010004519">
    <property type="protein sequence ID" value="CAF3997946.1"/>
    <property type="molecule type" value="Genomic_DNA"/>
</dbReference>
<evidence type="ECO:0000313" key="1">
    <source>
        <dbReference type="EMBL" id="CAF0923432.1"/>
    </source>
</evidence>
<dbReference type="AlphaFoldDB" id="A0A814B8U7"/>
<dbReference type="Proteomes" id="UP000663864">
    <property type="component" value="Unassembled WGS sequence"/>
</dbReference>
<name>A0A814B8U7_9BILA</name>
<sequence>MPLKQKQYVHSAHIYNRTSHSINLKIFYCGESQHHEHEIIRMNNLEPNGGHYFAETRAYADAHRITDKHIYKIQAEISDGKILELKWPYQGLFEIHEKDWQFDIEENDIKSINPRM</sequence>
<organism evidence="1 3">
    <name type="scientific">Rotaria sordida</name>
    <dbReference type="NCBI Taxonomy" id="392033"/>
    <lineage>
        <taxon>Eukaryota</taxon>
        <taxon>Metazoa</taxon>
        <taxon>Spiralia</taxon>
        <taxon>Gnathifera</taxon>
        <taxon>Rotifera</taxon>
        <taxon>Eurotatoria</taxon>
        <taxon>Bdelloidea</taxon>
        <taxon>Philodinida</taxon>
        <taxon>Philodinidae</taxon>
        <taxon>Rotaria</taxon>
    </lineage>
</organism>
<gene>
    <name evidence="2" type="ORF">JBS370_LOCUS26106</name>
    <name evidence="1" type="ORF">ZHD862_LOCUS8525</name>
</gene>
<protein>
    <submittedName>
        <fullName evidence="1">Uncharacterized protein</fullName>
    </submittedName>
</protein>
<proteinExistence type="predicted"/>
<dbReference type="Proteomes" id="UP000663836">
    <property type="component" value="Unassembled WGS sequence"/>
</dbReference>
<reference evidence="1" key="1">
    <citation type="submission" date="2021-02" db="EMBL/GenBank/DDBJ databases">
        <authorList>
            <person name="Nowell W R."/>
        </authorList>
    </citation>
    <scope>NUCLEOTIDE SEQUENCE</scope>
</reference>
<evidence type="ECO:0000313" key="2">
    <source>
        <dbReference type="EMBL" id="CAF3997946.1"/>
    </source>
</evidence>
<evidence type="ECO:0000313" key="3">
    <source>
        <dbReference type="Proteomes" id="UP000663864"/>
    </source>
</evidence>
<dbReference type="EMBL" id="CAJNOT010000276">
    <property type="protein sequence ID" value="CAF0923432.1"/>
    <property type="molecule type" value="Genomic_DNA"/>
</dbReference>
<accession>A0A814B8U7</accession>
<comment type="caution">
    <text evidence="1">The sequence shown here is derived from an EMBL/GenBank/DDBJ whole genome shotgun (WGS) entry which is preliminary data.</text>
</comment>